<keyword evidence="5" id="KW-0479">Metal-binding</keyword>
<gene>
    <name evidence="9" type="ORF">PHLCEN_2v5550</name>
</gene>
<dbReference type="InterPro" id="IPR036396">
    <property type="entry name" value="Cyt_P450_sf"/>
</dbReference>
<evidence type="ECO:0000256" key="7">
    <source>
        <dbReference type="ARBA" id="ARBA00023004"/>
    </source>
</evidence>
<dbReference type="GO" id="GO:0020037">
    <property type="term" value="F:heme binding"/>
    <property type="evidence" value="ECO:0007669"/>
    <property type="project" value="InterPro"/>
</dbReference>
<evidence type="ECO:0000256" key="2">
    <source>
        <dbReference type="ARBA" id="ARBA00005179"/>
    </source>
</evidence>
<dbReference type="AlphaFoldDB" id="A0A2R6P215"/>
<dbReference type="GO" id="GO:0004497">
    <property type="term" value="F:monooxygenase activity"/>
    <property type="evidence" value="ECO:0007669"/>
    <property type="project" value="UniProtKB-KW"/>
</dbReference>
<dbReference type="Gene3D" id="1.10.630.10">
    <property type="entry name" value="Cytochrome P450"/>
    <property type="match status" value="1"/>
</dbReference>
<dbReference type="GO" id="GO:0016705">
    <property type="term" value="F:oxidoreductase activity, acting on paired donors, with incorporation or reduction of molecular oxygen"/>
    <property type="evidence" value="ECO:0007669"/>
    <property type="project" value="InterPro"/>
</dbReference>
<evidence type="ECO:0000313" key="10">
    <source>
        <dbReference type="Proteomes" id="UP000186601"/>
    </source>
</evidence>
<dbReference type="PANTHER" id="PTHR24305">
    <property type="entry name" value="CYTOCHROME P450"/>
    <property type="match status" value="1"/>
</dbReference>
<dbReference type="SUPFAM" id="SSF48264">
    <property type="entry name" value="Cytochrome P450"/>
    <property type="match status" value="1"/>
</dbReference>
<dbReference type="OrthoDB" id="1470350at2759"/>
<proteinExistence type="inferred from homology"/>
<comment type="caution">
    <text evidence="9">The sequence shown here is derived from an EMBL/GenBank/DDBJ whole genome shotgun (WGS) entry which is preliminary data.</text>
</comment>
<sequence length="355" mass="40359">MRHMTPIFYQTIHRLRLALSYELNRPLDVKEVSRGKEVDILNWMGRTALELVGQGGLGYSFDPLVATTKNAFGDSLKALVPVIGRCTNYRFFCHHAEKFRPARLRRFLASLIPDSNVQQLKTIIDTMEERSKEILDGKRKALEEGDEAVKMQVGEGKDIMSILLRANMKTEGDDKLPEHELLAQMSTLVFAATDTTSNALARTFDLLSHNQDVQDKMRQEIFEACDSQDGTFTDIPYDRLIELPYLDAVCRETLRLYPPVSFVVRETRRDIVLPLSEPIEGIDGTMMKEILVPNETMVAIGIRACNRNKAIWGEDALEWKPERWLNSVPEAVKDAKVPGIYSNLQVCYHLLLSCV</sequence>
<comment type="similarity">
    <text evidence="3">Belongs to the cytochrome P450 family.</text>
</comment>
<comment type="pathway">
    <text evidence="2">Secondary metabolite biosynthesis.</text>
</comment>
<dbReference type="Proteomes" id="UP000186601">
    <property type="component" value="Unassembled WGS sequence"/>
</dbReference>
<dbReference type="PANTHER" id="PTHR24305:SF166">
    <property type="entry name" value="CYTOCHROME P450 12A4, MITOCHONDRIAL-RELATED"/>
    <property type="match status" value="1"/>
</dbReference>
<name>A0A2R6P215_9APHY</name>
<keyword evidence="7" id="KW-0408">Iron</keyword>
<dbReference type="InterPro" id="IPR050121">
    <property type="entry name" value="Cytochrome_P450_monoxygenase"/>
</dbReference>
<protein>
    <recommendedName>
        <fullName evidence="11">Cytochrome P450</fullName>
    </recommendedName>
</protein>
<organism evidence="9 10">
    <name type="scientific">Hermanssonia centrifuga</name>
    <dbReference type="NCBI Taxonomy" id="98765"/>
    <lineage>
        <taxon>Eukaryota</taxon>
        <taxon>Fungi</taxon>
        <taxon>Dikarya</taxon>
        <taxon>Basidiomycota</taxon>
        <taxon>Agaricomycotina</taxon>
        <taxon>Agaricomycetes</taxon>
        <taxon>Polyporales</taxon>
        <taxon>Meruliaceae</taxon>
        <taxon>Hermanssonia</taxon>
    </lineage>
</organism>
<keyword evidence="4" id="KW-0349">Heme</keyword>
<evidence type="ECO:0000256" key="1">
    <source>
        <dbReference type="ARBA" id="ARBA00001971"/>
    </source>
</evidence>
<evidence type="ECO:0000256" key="8">
    <source>
        <dbReference type="ARBA" id="ARBA00023033"/>
    </source>
</evidence>
<evidence type="ECO:0000256" key="3">
    <source>
        <dbReference type="ARBA" id="ARBA00010617"/>
    </source>
</evidence>
<evidence type="ECO:0000256" key="4">
    <source>
        <dbReference type="ARBA" id="ARBA00022617"/>
    </source>
</evidence>
<accession>A0A2R6P215</accession>
<evidence type="ECO:0000256" key="6">
    <source>
        <dbReference type="ARBA" id="ARBA00023002"/>
    </source>
</evidence>
<evidence type="ECO:0000313" key="9">
    <source>
        <dbReference type="EMBL" id="PSR83999.1"/>
    </source>
</evidence>
<dbReference type="EMBL" id="MLYV02000546">
    <property type="protein sequence ID" value="PSR83999.1"/>
    <property type="molecule type" value="Genomic_DNA"/>
</dbReference>
<dbReference type="STRING" id="98765.A0A2R6P215"/>
<keyword evidence="8" id="KW-0503">Monooxygenase</keyword>
<reference evidence="9 10" key="1">
    <citation type="submission" date="2018-02" db="EMBL/GenBank/DDBJ databases">
        <title>Genome sequence of the basidiomycete white-rot fungus Phlebia centrifuga.</title>
        <authorList>
            <person name="Granchi Z."/>
            <person name="Peng M."/>
            <person name="de Vries R.P."/>
            <person name="Hilden K."/>
            <person name="Makela M.R."/>
            <person name="Grigoriev I."/>
            <person name="Riley R."/>
        </authorList>
    </citation>
    <scope>NUCLEOTIDE SEQUENCE [LARGE SCALE GENOMIC DNA]</scope>
    <source>
        <strain evidence="9 10">FBCC195</strain>
    </source>
</reference>
<evidence type="ECO:0000256" key="5">
    <source>
        <dbReference type="ARBA" id="ARBA00022723"/>
    </source>
</evidence>
<dbReference type="GO" id="GO:0005506">
    <property type="term" value="F:iron ion binding"/>
    <property type="evidence" value="ECO:0007669"/>
    <property type="project" value="InterPro"/>
</dbReference>
<evidence type="ECO:0008006" key="11">
    <source>
        <dbReference type="Google" id="ProtNLM"/>
    </source>
</evidence>
<comment type="cofactor">
    <cofactor evidence="1">
        <name>heme</name>
        <dbReference type="ChEBI" id="CHEBI:30413"/>
    </cofactor>
</comment>
<keyword evidence="10" id="KW-1185">Reference proteome</keyword>
<dbReference type="InterPro" id="IPR001128">
    <property type="entry name" value="Cyt_P450"/>
</dbReference>
<dbReference type="Pfam" id="PF00067">
    <property type="entry name" value="p450"/>
    <property type="match status" value="1"/>
</dbReference>
<keyword evidence="6" id="KW-0560">Oxidoreductase</keyword>